<sequence>MSCRVPFMWFLSVFDVNHTHEYELNKYADEGASLTITVEYKGKTQVPAVPQPLSDDNKTGWFASDVLEEAAVNSGRDETGYRLNGGEFDPDELFGEGGSLRRIKTFVISQRPAITLSFTNFDFSEIEEDFKQGTDVTFKLLGGSAESFSRAKKYTSHRPYPPKRAKSSPPIIWAAVNCTRCMPRIKMAGLFFRV</sequence>
<comment type="caution">
    <text evidence="1">The sequence shown here is derived from an EMBL/GenBank/DDBJ whole genome shotgun (WGS) entry which is preliminary data.</text>
</comment>
<proteinExistence type="predicted"/>
<name>A0A9D1AGS6_9FIRM</name>
<dbReference type="Proteomes" id="UP000824179">
    <property type="component" value="Unassembled WGS sequence"/>
</dbReference>
<gene>
    <name evidence="1" type="ORF">IAB90_06165</name>
</gene>
<evidence type="ECO:0000313" key="2">
    <source>
        <dbReference type="Proteomes" id="UP000824179"/>
    </source>
</evidence>
<dbReference type="AlphaFoldDB" id="A0A9D1AGS6"/>
<protein>
    <submittedName>
        <fullName evidence="1">Uncharacterized protein</fullName>
    </submittedName>
</protein>
<accession>A0A9D1AGS6</accession>
<evidence type="ECO:0000313" key="1">
    <source>
        <dbReference type="EMBL" id="HIR39950.1"/>
    </source>
</evidence>
<reference evidence="1" key="2">
    <citation type="journal article" date="2021" name="PeerJ">
        <title>Extensive microbial diversity within the chicken gut microbiome revealed by metagenomics and culture.</title>
        <authorList>
            <person name="Gilroy R."/>
            <person name="Ravi A."/>
            <person name="Getino M."/>
            <person name="Pursley I."/>
            <person name="Horton D.L."/>
            <person name="Alikhan N.F."/>
            <person name="Baker D."/>
            <person name="Gharbi K."/>
            <person name="Hall N."/>
            <person name="Watson M."/>
            <person name="Adriaenssens E.M."/>
            <person name="Foster-Nyarko E."/>
            <person name="Jarju S."/>
            <person name="Secka A."/>
            <person name="Antonio M."/>
            <person name="Oren A."/>
            <person name="Chaudhuri R.R."/>
            <person name="La Ragione R."/>
            <person name="Hildebrand F."/>
            <person name="Pallen M.J."/>
        </authorList>
    </citation>
    <scope>NUCLEOTIDE SEQUENCE</scope>
    <source>
        <strain evidence="1">ChiW25-3613</strain>
    </source>
</reference>
<dbReference type="EMBL" id="DVHB01000106">
    <property type="protein sequence ID" value="HIR39950.1"/>
    <property type="molecule type" value="Genomic_DNA"/>
</dbReference>
<reference evidence="1" key="1">
    <citation type="submission" date="2020-10" db="EMBL/GenBank/DDBJ databases">
        <authorList>
            <person name="Gilroy R."/>
        </authorList>
    </citation>
    <scope>NUCLEOTIDE SEQUENCE</scope>
    <source>
        <strain evidence="1">ChiW25-3613</strain>
    </source>
</reference>
<organism evidence="1 2">
    <name type="scientific">Candidatus Coproplasma stercoripullorum</name>
    <dbReference type="NCBI Taxonomy" id="2840751"/>
    <lineage>
        <taxon>Bacteria</taxon>
        <taxon>Bacillati</taxon>
        <taxon>Bacillota</taxon>
        <taxon>Clostridia</taxon>
        <taxon>Eubacteriales</taxon>
        <taxon>Candidatus Coproplasma</taxon>
    </lineage>
</organism>